<feature type="transmembrane region" description="Helical" evidence="2">
    <location>
        <begin position="86"/>
        <end position="102"/>
    </location>
</feature>
<feature type="transmembrane region" description="Helical" evidence="2">
    <location>
        <begin position="303"/>
        <end position="322"/>
    </location>
</feature>
<dbReference type="InterPro" id="IPR045338">
    <property type="entry name" value="DUF6535"/>
</dbReference>
<dbReference type="AlphaFoldDB" id="A0AAD7X6G4"/>
<feature type="transmembrane region" description="Helical" evidence="2">
    <location>
        <begin position="250"/>
        <end position="270"/>
    </location>
</feature>
<keyword evidence="2" id="KW-1133">Transmembrane helix</keyword>
<organism evidence="4 5">
    <name type="scientific">Trametes cubensis</name>
    <dbReference type="NCBI Taxonomy" id="1111947"/>
    <lineage>
        <taxon>Eukaryota</taxon>
        <taxon>Fungi</taxon>
        <taxon>Dikarya</taxon>
        <taxon>Basidiomycota</taxon>
        <taxon>Agaricomycotina</taxon>
        <taxon>Agaricomycetes</taxon>
        <taxon>Polyporales</taxon>
        <taxon>Polyporaceae</taxon>
        <taxon>Trametes</taxon>
    </lineage>
</organism>
<keyword evidence="2" id="KW-0812">Transmembrane</keyword>
<proteinExistence type="predicted"/>
<evidence type="ECO:0000313" key="5">
    <source>
        <dbReference type="Proteomes" id="UP001215151"/>
    </source>
</evidence>
<keyword evidence="2" id="KW-0472">Membrane</keyword>
<gene>
    <name evidence="4" type="ORF">ONZ51_g11291</name>
</gene>
<feature type="transmembrane region" description="Helical" evidence="2">
    <location>
        <begin position="158"/>
        <end position="183"/>
    </location>
</feature>
<keyword evidence="5" id="KW-1185">Reference proteome</keyword>
<dbReference type="EMBL" id="JAPEVG010000521">
    <property type="protein sequence ID" value="KAJ8461823.1"/>
    <property type="molecule type" value="Genomic_DNA"/>
</dbReference>
<feature type="domain" description="DUF6535" evidence="3">
    <location>
        <begin position="69"/>
        <end position="245"/>
    </location>
</feature>
<comment type="caution">
    <text evidence="4">The sequence shown here is derived from an EMBL/GenBank/DDBJ whole genome shotgun (WGS) entry which is preliminary data.</text>
</comment>
<feature type="region of interest" description="Disordered" evidence="1">
    <location>
        <begin position="730"/>
        <end position="760"/>
    </location>
</feature>
<dbReference type="Pfam" id="PF20153">
    <property type="entry name" value="DUF6535"/>
    <property type="match status" value="1"/>
</dbReference>
<evidence type="ECO:0000259" key="3">
    <source>
        <dbReference type="Pfam" id="PF20153"/>
    </source>
</evidence>
<evidence type="ECO:0000313" key="4">
    <source>
        <dbReference type="EMBL" id="KAJ8461823.1"/>
    </source>
</evidence>
<name>A0AAD7X6G4_9APHY</name>
<sequence>MQQTQAEIVNSTRSDLQQLHANIGEAFLRDSTIASSSESIYEALNDSRRGLFTEDEKREAFTGIPAITKEYCDELVKRWGLEIDTYLVYAGLFSAILTAFNVESYQLLKPPPLDATAVLMHISLQMSSALSTPPFINSTHPAFRASEASSSSSDIPLWAIWLNALWFSGLVLSLSAASIGILVKQWVNEFQSGLTGDSEHIARLRQYRLNNLERCRLASVVNAIPVLLQSALALFLAGLLVLLWNLHPAVAAITSFFISAIALFIVGTTMGPLITKYCAFLSSQSLALYALCSWMDYHIRKALYSLFLTVIQSLVEKILGYITGHPRMTQFVNTTYYRLKSHFGPSHKSWAGRENATVRKTSLQLERDMFGTAYRATLRSGIITSATIHNIGGDAEVFTCFGRLLGINTSHFGWRQAPSDVAGVHAVTGAILYGHILLSAIFRPSIGESFPTHSNLTWLQIAERFLSCIQKLSTPRAALPTSGGARARRQTQVAWILATSAAIRTRQLESASDQQQLSPLADIMQQFWREHEMAHLKLMVHVVESEANQRRPCEQLTRFADVYALPALRTLQSRSYSLDAPFQNLGAHLRAYALLIYAIPRRRFPAWSDSRDESMKDALSDLAIILHHVTHAHPNPAGTSLGLLAEDDIIYPISYIICAISHNLDALRVLLPRDFDLKLETFFSALKRFQLLAERFWITVPWKDGRWYPSDAHTAALELIAKLRRPLDPLDGVSATQPTESHPPPEASSSHAPSQGEAES</sequence>
<dbReference type="Proteomes" id="UP001215151">
    <property type="component" value="Unassembled WGS sequence"/>
</dbReference>
<feature type="transmembrane region" description="Helical" evidence="2">
    <location>
        <begin position="217"/>
        <end position="244"/>
    </location>
</feature>
<evidence type="ECO:0000256" key="2">
    <source>
        <dbReference type="SAM" id="Phobius"/>
    </source>
</evidence>
<protein>
    <recommendedName>
        <fullName evidence="3">DUF6535 domain-containing protein</fullName>
    </recommendedName>
</protein>
<reference evidence="4" key="1">
    <citation type="submission" date="2022-11" db="EMBL/GenBank/DDBJ databases">
        <title>Genome Sequence of Cubamyces cubensis.</title>
        <authorList>
            <person name="Buettner E."/>
        </authorList>
    </citation>
    <scope>NUCLEOTIDE SEQUENCE</scope>
    <source>
        <strain evidence="4">MPL-01</strain>
    </source>
</reference>
<accession>A0AAD7X6G4</accession>
<evidence type="ECO:0000256" key="1">
    <source>
        <dbReference type="SAM" id="MobiDB-lite"/>
    </source>
</evidence>